<dbReference type="InterPro" id="IPR039525">
    <property type="entry name" value="RNF126-like_zinc-ribbon"/>
</dbReference>
<keyword evidence="4" id="KW-0808">Transferase</keyword>
<evidence type="ECO:0000256" key="1">
    <source>
        <dbReference type="ARBA" id="ARBA00000900"/>
    </source>
</evidence>
<dbReference type="PANTHER" id="PTHR15710">
    <property type="entry name" value="E3 UBIQUITIN-PROTEIN LIGASE PRAJA"/>
    <property type="match status" value="1"/>
</dbReference>
<dbReference type="EnsemblMetazoa" id="XM_011685362">
    <property type="protein sequence ID" value="XP_011683664"/>
    <property type="gene ID" value="LOC588662"/>
</dbReference>
<dbReference type="RefSeq" id="XP_011683664.1">
    <property type="nucleotide sequence ID" value="XM_011685362.2"/>
</dbReference>
<evidence type="ECO:0000256" key="6">
    <source>
        <dbReference type="ARBA" id="ARBA00022771"/>
    </source>
</evidence>
<feature type="region of interest" description="Disordered" evidence="10">
    <location>
        <begin position="85"/>
        <end position="140"/>
    </location>
</feature>
<evidence type="ECO:0000313" key="13">
    <source>
        <dbReference type="Proteomes" id="UP000007110"/>
    </source>
</evidence>
<evidence type="ECO:0000313" key="12">
    <source>
        <dbReference type="EnsemblMetazoa" id="XP_011683664"/>
    </source>
</evidence>
<evidence type="ECO:0000256" key="3">
    <source>
        <dbReference type="ARBA" id="ARBA00012483"/>
    </source>
</evidence>
<dbReference type="SUPFAM" id="SSF57850">
    <property type="entry name" value="RING/U-box"/>
    <property type="match status" value="1"/>
</dbReference>
<dbReference type="Pfam" id="PF14369">
    <property type="entry name" value="Zn_ribbon_19"/>
    <property type="match status" value="1"/>
</dbReference>
<dbReference type="InterPro" id="IPR013083">
    <property type="entry name" value="Znf_RING/FYVE/PHD"/>
</dbReference>
<evidence type="ECO:0000256" key="10">
    <source>
        <dbReference type="SAM" id="MobiDB-lite"/>
    </source>
</evidence>
<feature type="compositionally biased region" description="Polar residues" evidence="10">
    <location>
        <begin position="126"/>
        <end position="137"/>
    </location>
</feature>
<dbReference type="Proteomes" id="UP000007110">
    <property type="component" value="Unassembled WGS sequence"/>
</dbReference>
<keyword evidence="6 9" id="KW-0863">Zinc-finger</keyword>
<dbReference type="Gene3D" id="3.30.40.10">
    <property type="entry name" value="Zinc/RING finger domain, C3HC4 (zinc finger)"/>
    <property type="match status" value="1"/>
</dbReference>
<evidence type="ECO:0000256" key="5">
    <source>
        <dbReference type="ARBA" id="ARBA00022723"/>
    </source>
</evidence>
<feature type="compositionally biased region" description="Low complexity" evidence="10">
    <location>
        <begin position="99"/>
        <end position="125"/>
    </location>
</feature>
<dbReference type="InParanoid" id="A0A7M7LWQ7"/>
<keyword evidence="5" id="KW-0479">Metal-binding</keyword>
<dbReference type="KEGG" id="spu:588662"/>
<dbReference type="InterPro" id="IPR001841">
    <property type="entry name" value="Znf_RING"/>
</dbReference>
<keyword evidence="8" id="KW-0862">Zinc</keyword>
<dbReference type="GO" id="GO:0061630">
    <property type="term" value="F:ubiquitin protein ligase activity"/>
    <property type="evidence" value="ECO:0000318"/>
    <property type="project" value="GO_Central"/>
</dbReference>
<sequence length="309" mass="33210">MAEASVDRPRFFCHKCSAEIRPVLPDFVCPQCDGGFIEELENDSSTDHSDGSSHPADDRGVSFEAENDPFQTFVFSTLFSDMMNEAPGNNASRRPNVVGSPSSSSPPTSSSSSLGGGAQSSSTQSNRNPGATDSNRTFAMHAPGTRTTLRIHGGPRGATPPDMIAFLQQFLGLAPPPPGPGGVHFPVQMFNMHGSPRDYAWGEGGLDQIITQLLNNADGHGPPPATEVDIRRLEMITINNIHIEQSADCPVCMEAFKGDEAAKRLPCTHFFHPKCVETWLEMHNTCPVCRKSINEESAPGDSASNSNAR</sequence>
<proteinExistence type="predicted"/>
<evidence type="ECO:0000256" key="2">
    <source>
        <dbReference type="ARBA" id="ARBA00004906"/>
    </source>
</evidence>
<feature type="domain" description="RING-type" evidence="11">
    <location>
        <begin position="249"/>
        <end position="290"/>
    </location>
</feature>
<dbReference type="Pfam" id="PF13639">
    <property type="entry name" value="zf-RING_2"/>
    <property type="match status" value="1"/>
</dbReference>
<dbReference type="GO" id="GO:0016567">
    <property type="term" value="P:protein ubiquitination"/>
    <property type="evidence" value="ECO:0000318"/>
    <property type="project" value="GO_Central"/>
</dbReference>
<protein>
    <recommendedName>
        <fullName evidence="3">RING-type E3 ubiquitin transferase</fullName>
        <ecNumber evidence="3">2.3.2.27</ecNumber>
    </recommendedName>
</protein>
<organism evidence="12 13">
    <name type="scientific">Strongylocentrotus purpuratus</name>
    <name type="common">Purple sea urchin</name>
    <dbReference type="NCBI Taxonomy" id="7668"/>
    <lineage>
        <taxon>Eukaryota</taxon>
        <taxon>Metazoa</taxon>
        <taxon>Echinodermata</taxon>
        <taxon>Eleutherozoa</taxon>
        <taxon>Echinozoa</taxon>
        <taxon>Echinoidea</taxon>
        <taxon>Euechinoidea</taxon>
        <taxon>Echinacea</taxon>
        <taxon>Camarodonta</taxon>
        <taxon>Echinidea</taxon>
        <taxon>Strongylocentrotidae</taxon>
        <taxon>Strongylocentrotus</taxon>
    </lineage>
</organism>
<evidence type="ECO:0000256" key="8">
    <source>
        <dbReference type="ARBA" id="ARBA00022833"/>
    </source>
</evidence>
<dbReference type="GO" id="GO:0008270">
    <property type="term" value="F:zinc ion binding"/>
    <property type="evidence" value="ECO:0007669"/>
    <property type="project" value="UniProtKB-KW"/>
</dbReference>
<reference evidence="12" key="2">
    <citation type="submission" date="2021-01" db="UniProtKB">
        <authorList>
            <consortium name="EnsemblMetazoa"/>
        </authorList>
    </citation>
    <scope>IDENTIFICATION</scope>
</reference>
<reference evidence="13" key="1">
    <citation type="submission" date="2015-02" db="EMBL/GenBank/DDBJ databases">
        <title>Genome sequencing for Strongylocentrotus purpuratus.</title>
        <authorList>
            <person name="Murali S."/>
            <person name="Liu Y."/>
            <person name="Vee V."/>
            <person name="English A."/>
            <person name="Wang M."/>
            <person name="Skinner E."/>
            <person name="Han Y."/>
            <person name="Muzny D.M."/>
            <person name="Worley K.C."/>
            <person name="Gibbs R.A."/>
        </authorList>
    </citation>
    <scope>NUCLEOTIDE SEQUENCE</scope>
</reference>
<dbReference type="PANTHER" id="PTHR15710:SF243">
    <property type="entry name" value="E3 UBIQUITIN-PROTEIN LIGASE PRAJA-2 ISOFORM X1"/>
    <property type="match status" value="1"/>
</dbReference>
<keyword evidence="13" id="KW-1185">Reference proteome</keyword>
<dbReference type="PROSITE" id="PS50089">
    <property type="entry name" value="ZF_RING_2"/>
    <property type="match status" value="1"/>
</dbReference>
<comment type="catalytic activity">
    <reaction evidence="1">
        <text>S-ubiquitinyl-[E2 ubiquitin-conjugating enzyme]-L-cysteine + [acceptor protein]-L-lysine = [E2 ubiquitin-conjugating enzyme]-L-cysteine + N(6)-ubiquitinyl-[acceptor protein]-L-lysine.</text>
        <dbReference type="EC" id="2.3.2.27"/>
    </reaction>
</comment>
<name>A0A7M7LWQ7_STRPU</name>
<dbReference type="AlphaFoldDB" id="A0A7M7LWQ7"/>
<dbReference type="EC" id="2.3.2.27" evidence="3"/>
<dbReference type="GO" id="GO:0005737">
    <property type="term" value="C:cytoplasm"/>
    <property type="evidence" value="ECO:0000318"/>
    <property type="project" value="GO_Central"/>
</dbReference>
<evidence type="ECO:0000256" key="7">
    <source>
        <dbReference type="ARBA" id="ARBA00022786"/>
    </source>
</evidence>
<dbReference type="OMA" id="PNSDFTC"/>
<evidence type="ECO:0000259" key="11">
    <source>
        <dbReference type="PROSITE" id="PS50089"/>
    </source>
</evidence>
<dbReference type="FunCoup" id="A0A7M7LWQ7">
    <property type="interactions" value="1831"/>
</dbReference>
<keyword evidence="7" id="KW-0833">Ubl conjugation pathway</keyword>
<dbReference type="OrthoDB" id="8062037at2759"/>
<feature type="region of interest" description="Disordered" evidence="10">
    <location>
        <begin position="40"/>
        <end position="65"/>
    </location>
</feature>
<evidence type="ECO:0000256" key="9">
    <source>
        <dbReference type="PROSITE-ProRule" id="PRU00175"/>
    </source>
</evidence>
<accession>A0A7M7LWQ7</accession>
<feature type="compositionally biased region" description="Basic and acidic residues" evidence="10">
    <location>
        <begin position="45"/>
        <end position="61"/>
    </location>
</feature>
<dbReference type="SMART" id="SM00184">
    <property type="entry name" value="RING"/>
    <property type="match status" value="1"/>
</dbReference>
<comment type="pathway">
    <text evidence="2">Protein modification; protein ubiquitination.</text>
</comment>
<dbReference type="GeneID" id="588662"/>
<dbReference type="FunFam" id="3.30.40.10:FF:000069">
    <property type="entry name" value="E3 ubiquitin-protein ligase RNF115"/>
    <property type="match status" value="1"/>
</dbReference>
<evidence type="ECO:0000256" key="4">
    <source>
        <dbReference type="ARBA" id="ARBA00022679"/>
    </source>
</evidence>
<dbReference type="GO" id="GO:0000209">
    <property type="term" value="P:protein polyubiquitination"/>
    <property type="evidence" value="ECO:0007669"/>
    <property type="project" value="UniProtKB-ARBA"/>
</dbReference>